<dbReference type="PRINTS" id="PR00411">
    <property type="entry name" value="PNDRDTASEI"/>
</dbReference>
<reference evidence="8 9" key="1">
    <citation type="submission" date="2023-04" db="EMBL/GenBank/DDBJ databases">
        <title>Funneling lignin-derived compounds into biodiesel using alkali-halophilic Citricoccus sp. P2.</title>
        <authorList>
            <person name="Luo C.-B."/>
        </authorList>
    </citation>
    <scope>NUCLEOTIDE SEQUENCE [LARGE SCALE GENOMIC DNA]</scope>
    <source>
        <strain evidence="8 9">P2</strain>
    </source>
</reference>
<feature type="domain" description="Pyridine nucleotide-disulphide oxidoreductase dimerisation" evidence="6">
    <location>
        <begin position="357"/>
        <end position="464"/>
    </location>
</feature>
<dbReference type="InterPro" id="IPR023753">
    <property type="entry name" value="FAD/NAD-binding_dom"/>
</dbReference>
<gene>
    <name evidence="8" type="ORF">P8192_14170</name>
</gene>
<evidence type="ECO:0000259" key="6">
    <source>
        <dbReference type="Pfam" id="PF02852"/>
    </source>
</evidence>
<dbReference type="PIRSF" id="PIRSF000350">
    <property type="entry name" value="Mercury_reductase_MerA"/>
    <property type="match status" value="1"/>
</dbReference>
<keyword evidence="9" id="KW-1185">Reference proteome</keyword>
<dbReference type="Gene3D" id="3.50.50.60">
    <property type="entry name" value="FAD/NAD(P)-binding domain"/>
    <property type="match status" value="2"/>
</dbReference>
<dbReference type="SUPFAM" id="SSF51905">
    <property type="entry name" value="FAD/NAD(P)-binding domain"/>
    <property type="match status" value="1"/>
</dbReference>
<dbReference type="Pfam" id="PF07992">
    <property type="entry name" value="Pyr_redox_2"/>
    <property type="match status" value="1"/>
</dbReference>
<dbReference type="PANTHER" id="PTHR22912">
    <property type="entry name" value="DISULFIDE OXIDOREDUCTASE"/>
    <property type="match status" value="1"/>
</dbReference>
<evidence type="ECO:0000256" key="4">
    <source>
        <dbReference type="ARBA" id="ARBA00022827"/>
    </source>
</evidence>
<evidence type="ECO:0000313" key="9">
    <source>
        <dbReference type="Proteomes" id="UP001219037"/>
    </source>
</evidence>
<comment type="cofactor">
    <cofactor evidence="1">
        <name>FAD</name>
        <dbReference type="ChEBI" id="CHEBI:57692"/>
    </cofactor>
</comment>
<evidence type="ECO:0000256" key="5">
    <source>
        <dbReference type="ARBA" id="ARBA00023027"/>
    </source>
</evidence>
<evidence type="ECO:0000256" key="1">
    <source>
        <dbReference type="ARBA" id="ARBA00001974"/>
    </source>
</evidence>
<sequence length="473" mass="49055">MPVSPDSPTQSQDESVADVIVLGGGPAGEVLAERVVRAGLSAAIVEHELLGGECSYYACIPSKALLRPLQVASTTAHLPGVEPTAPIPDALLRRRSDWVAHYDDAGQARWADKAGVKVLRGHARLVGERQIEIHQRSGAHHTVTAGRAVVIATGSTPRIPAVFEGVPVWDHRDATGAQEVPARLMIVGGGPVACEAATWMSALGAQVTLLVRGADVLGDAEPFVADLVTAGLEAAGVTIHTFTEVTSVRRPAGIDPGLGRVKGGAVTVRTSESELMEAEELLLATGRRPDLDRLNLESVDVDAAALARGDHSGLPDWLHVIGDAAGGPALTHLGKYQARQLAARLSGAKTTSDATPVPQVVFTEPQVASVGLTEAQARAAGHSTVTAEVDFTDVPGAALLRDDLTGRAKLVVDADTGLVLGATFVGPAAGELLHAATVAIVGKVPVGTLRHAVVAFPTASEVWLHLLEKLERV</sequence>
<dbReference type="InterPro" id="IPR050151">
    <property type="entry name" value="Class-I_Pyr_Nuc-Dis_Oxidored"/>
</dbReference>
<proteinExistence type="inferred from homology"/>
<evidence type="ECO:0000259" key="7">
    <source>
        <dbReference type="Pfam" id="PF07992"/>
    </source>
</evidence>
<comment type="similarity">
    <text evidence="2">Belongs to the class-I pyridine nucleotide-disulfide oxidoreductase family.</text>
</comment>
<accession>A0ABY8H767</accession>
<keyword evidence="4" id="KW-0274">FAD</keyword>
<dbReference type="InterPro" id="IPR016156">
    <property type="entry name" value="FAD/NAD-linked_Rdtase_dimer_sf"/>
</dbReference>
<dbReference type="InterPro" id="IPR036188">
    <property type="entry name" value="FAD/NAD-bd_sf"/>
</dbReference>
<evidence type="ECO:0000256" key="2">
    <source>
        <dbReference type="ARBA" id="ARBA00007532"/>
    </source>
</evidence>
<evidence type="ECO:0000256" key="3">
    <source>
        <dbReference type="ARBA" id="ARBA00022630"/>
    </source>
</evidence>
<dbReference type="Gene3D" id="3.30.390.30">
    <property type="match status" value="1"/>
</dbReference>
<dbReference type="GO" id="GO:0016491">
    <property type="term" value="F:oxidoreductase activity"/>
    <property type="evidence" value="ECO:0007669"/>
    <property type="project" value="UniProtKB-KW"/>
</dbReference>
<dbReference type="PANTHER" id="PTHR22912:SF151">
    <property type="entry name" value="DIHYDROLIPOYL DEHYDROGENASE, MITOCHONDRIAL"/>
    <property type="match status" value="1"/>
</dbReference>
<dbReference type="InterPro" id="IPR004099">
    <property type="entry name" value="Pyr_nucl-diS_OxRdtase_dimer"/>
</dbReference>
<dbReference type="SUPFAM" id="SSF55424">
    <property type="entry name" value="FAD/NAD-linked reductases, dimerisation (C-terminal) domain"/>
    <property type="match status" value="1"/>
</dbReference>
<protein>
    <submittedName>
        <fullName evidence="8">NAD(P)/FAD-dependent oxidoreductase</fullName>
        <ecNumber evidence="8">1.-.-.-</ecNumber>
    </submittedName>
</protein>
<name>A0ABY8H767_9MICC</name>
<keyword evidence="5" id="KW-0520">NAD</keyword>
<dbReference type="EC" id="1.-.-.-" evidence="8"/>
<dbReference type="RefSeq" id="WP_278157643.1">
    <property type="nucleotide sequence ID" value="NZ_CP121252.1"/>
</dbReference>
<dbReference type="InterPro" id="IPR001100">
    <property type="entry name" value="Pyr_nuc-diS_OxRdtase"/>
</dbReference>
<keyword evidence="8" id="KW-0560">Oxidoreductase</keyword>
<evidence type="ECO:0000313" key="8">
    <source>
        <dbReference type="EMBL" id="WFP16503.1"/>
    </source>
</evidence>
<dbReference type="Pfam" id="PF02852">
    <property type="entry name" value="Pyr_redox_dim"/>
    <property type="match status" value="1"/>
</dbReference>
<dbReference type="Proteomes" id="UP001219037">
    <property type="component" value="Chromosome"/>
</dbReference>
<keyword evidence="3" id="KW-0285">Flavoprotein</keyword>
<dbReference type="PRINTS" id="PR00368">
    <property type="entry name" value="FADPNR"/>
</dbReference>
<organism evidence="8 9">
    <name type="scientific">Citricoccus muralis</name>
    <dbReference type="NCBI Taxonomy" id="169134"/>
    <lineage>
        <taxon>Bacteria</taxon>
        <taxon>Bacillati</taxon>
        <taxon>Actinomycetota</taxon>
        <taxon>Actinomycetes</taxon>
        <taxon>Micrococcales</taxon>
        <taxon>Micrococcaceae</taxon>
        <taxon>Citricoccus</taxon>
    </lineage>
</organism>
<feature type="domain" description="FAD/NAD(P)-binding" evidence="7">
    <location>
        <begin position="18"/>
        <end position="334"/>
    </location>
</feature>
<dbReference type="EMBL" id="CP121252">
    <property type="protein sequence ID" value="WFP16503.1"/>
    <property type="molecule type" value="Genomic_DNA"/>
</dbReference>